<dbReference type="EMBL" id="CP034759">
    <property type="protein sequence ID" value="QBG35441.1"/>
    <property type="molecule type" value="Genomic_DNA"/>
</dbReference>
<keyword evidence="4" id="KW-0472">Membrane</keyword>
<keyword evidence="5" id="KW-0998">Cell outer membrane</keyword>
<evidence type="ECO:0000313" key="8">
    <source>
        <dbReference type="Proteomes" id="UP000290244"/>
    </source>
</evidence>
<name>A0A4P6P2F2_9GAMM</name>
<accession>A0A4P6P2F2</accession>
<proteinExistence type="inferred from homology"/>
<organism evidence="7 8">
    <name type="scientific">Litorilituus sediminis</name>
    <dbReference type="NCBI Taxonomy" id="718192"/>
    <lineage>
        <taxon>Bacteria</taxon>
        <taxon>Pseudomonadati</taxon>
        <taxon>Pseudomonadota</taxon>
        <taxon>Gammaproteobacteria</taxon>
        <taxon>Alteromonadales</taxon>
        <taxon>Colwelliaceae</taxon>
        <taxon>Litorilituus</taxon>
    </lineage>
</organism>
<evidence type="ECO:0000256" key="1">
    <source>
        <dbReference type="ARBA" id="ARBA00004442"/>
    </source>
</evidence>
<dbReference type="RefSeq" id="WP_130600618.1">
    <property type="nucleotide sequence ID" value="NZ_CP034759.1"/>
</dbReference>
<dbReference type="Proteomes" id="UP000290244">
    <property type="component" value="Chromosome"/>
</dbReference>
<evidence type="ECO:0000256" key="2">
    <source>
        <dbReference type="ARBA" id="ARBA00005722"/>
    </source>
</evidence>
<evidence type="ECO:0000313" key="7">
    <source>
        <dbReference type="EMBL" id="QBG35441.1"/>
    </source>
</evidence>
<dbReference type="KEGG" id="lsd:EMK97_06755"/>
<dbReference type="Pfam" id="PF06629">
    <property type="entry name" value="MipA"/>
    <property type="match status" value="1"/>
</dbReference>
<dbReference type="PANTHER" id="PTHR38776">
    <property type="entry name" value="MLTA-INTERACTING PROTEIN-RELATED"/>
    <property type="match status" value="1"/>
</dbReference>
<dbReference type="AlphaFoldDB" id="A0A4P6P2F2"/>
<dbReference type="OrthoDB" id="8741240at2"/>
<keyword evidence="3 6" id="KW-0732">Signal</keyword>
<comment type="subcellular location">
    <subcellularLocation>
        <location evidence="1">Cell outer membrane</location>
    </subcellularLocation>
</comment>
<keyword evidence="8" id="KW-1185">Reference proteome</keyword>
<comment type="similarity">
    <text evidence="2">Belongs to the MipA/OmpV family.</text>
</comment>
<feature type="signal peptide" evidence="6">
    <location>
        <begin position="1"/>
        <end position="24"/>
    </location>
</feature>
<dbReference type="PANTHER" id="PTHR38776:SF1">
    <property type="entry name" value="MLTA-INTERACTING PROTEIN-RELATED"/>
    <property type="match status" value="1"/>
</dbReference>
<gene>
    <name evidence="7" type="ORF">EMK97_06755</name>
</gene>
<evidence type="ECO:0000256" key="6">
    <source>
        <dbReference type="SAM" id="SignalP"/>
    </source>
</evidence>
<feature type="chain" id="PRO_5020265335" evidence="6">
    <location>
        <begin position="25"/>
        <end position="267"/>
    </location>
</feature>
<protein>
    <submittedName>
        <fullName evidence="7">MipA/OmpV family protein</fullName>
    </submittedName>
</protein>
<reference evidence="7 8" key="1">
    <citation type="submission" date="2018-12" db="EMBL/GenBank/DDBJ databases">
        <title>Complete genome of Litorilituus sediminis.</title>
        <authorList>
            <person name="Liu A."/>
            <person name="Rong J."/>
        </authorList>
    </citation>
    <scope>NUCLEOTIDE SEQUENCE [LARGE SCALE GENOMIC DNA]</scope>
    <source>
        <strain evidence="7 8">JCM 17549</strain>
    </source>
</reference>
<evidence type="ECO:0000256" key="5">
    <source>
        <dbReference type="ARBA" id="ARBA00023237"/>
    </source>
</evidence>
<evidence type="ECO:0000256" key="3">
    <source>
        <dbReference type="ARBA" id="ARBA00022729"/>
    </source>
</evidence>
<sequence length="267" mass="29625">MGILPRHKLILLSSIMSLNTLCLANNYQENSDSFLIFGALSKNEYSGSKDHDVVPAIISEFSLFKRPVEIEGLTARASLYSNNAWHFGLAMQYDFGRDDEVSNKQVAAMQTIDANINLGGYISHFSDSILLNNDELELRVQTTADVSSAHEGYLTTFSSTYTFPLFIPWRVELELESSYADDNYMNTYYGVSAQDGQSSGLTPFQAKAGFTDITVNANIILFSSPQWGAYSRLSYARLLGDAADSPIIKDIGTANQTQFGLGLFYRF</sequence>
<dbReference type="InterPro" id="IPR010583">
    <property type="entry name" value="MipA"/>
</dbReference>
<evidence type="ECO:0000256" key="4">
    <source>
        <dbReference type="ARBA" id="ARBA00023136"/>
    </source>
</evidence>
<dbReference type="GO" id="GO:0009279">
    <property type="term" value="C:cell outer membrane"/>
    <property type="evidence" value="ECO:0007669"/>
    <property type="project" value="UniProtKB-SubCell"/>
</dbReference>